<name>A0A0A9G0A2_ARUDO</name>
<evidence type="ECO:0000313" key="1">
    <source>
        <dbReference type="EMBL" id="JAE17947.1"/>
    </source>
</evidence>
<reference evidence="1" key="1">
    <citation type="submission" date="2014-09" db="EMBL/GenBank/DDBJ databases">
        <authorList>
            <person name="Magalhaes I.L.F."/>
            <person name="Oliveira U."/>
            <person name="Santos F.R."/>
            <person name="Vidigal T.H.D.A."/>
            <person name="Brescovit A.D."/>
            <person name="Santos A.J."/>
        </authorList>
    </citation>
    <scope>NUCLEOTIDE SEQUENCE</scope>
    <source>
        <tissue evidence="1">Shoot tissue taken approximately 20 cm above the soil surface</tissue>
    </source>
</reference>
<proteinExistence type="predicted"/>
<dbReference type="EMBL" id="GBRH01179949">
    <property type="protein sequence ID" value="JAE17947.1"/>
    <property type="molecule type" value="Transcribed_RNA"/>
</dbReference>
<dbReference type="AlphaFoldDB" id="A0A0A9G0A2"/>
<protein>
    <submittedName>
        <fullName evidence="1">Uncharacterized protein</fullName>
    </submittedName>
</protein>
<sequence length="34" mass="3947">MCTLKTLRDLLLVGLQEPYLGPRKNYKRLTVLIS</sequence>
<accession>A0A0A9G0A2</accession>
<reference evidence="1" key="2">
    <citation type="journal article" date="2015" name="Data Brief">
        <title>Shoot transcriptome of the giant reed, Arundo donax.</title>
        <authorList>
            <person name="Barrero R.A."/>
            <person name="Guerrero F.D."/>
            <person name="Moolhuijzen P."/>
            <person name="Goolsby J.A."/>
            <person name="Tidwell J."/>
            <person name="Bellgard S.E."/>
            <person name="Bellgard M.I."/>
        </authorList>
    </citation>
    <scope>NUCLEOTIDE SEQUENCE</scope>
    <source>
        <tissue evidence="1">Shoot tissue taken approximately 20 cm above the soil surface</tissue>
    </source>
</reference>
<organism evidence="1">
    <name type="scientific">Arundo donax</name>
    <name type="common">Giant reed</name>
    <name type="synonym">Donax arundinaceus</name>
    <dbReference type="NCBI Taxonomy" id="35708"/>
    <lineage>
        <taxon>Eukaryota</taxon>
        <taxon>Viridiplantae</taxon>
        <taxon>Streptophyta</taxon>
        <taxon>Embryophyta</taxon>
        <taxon>Tracheophyta</taxon>
        <taxon>Spermatophyta</taxon>
        <taxon>Magnoliopsida</taxon>
        <taxon>Liliopsida</taxon>
        <taxon>Poales</taxon>
        <taxon>Poaceae</taxon>
        <taxon>PACMAD clade</taxon>
        <taxon>Arundinoideae</taxon>
        <taxon>Arundineae</taxon>
        <taxon>Arundo</taxon>
    </lineage>
</organism>